<reference evidence="1" key="1">
    <citation type="submission" date="2022-04" db="EMBL/GenBank/DDBJ databases">
        <title>Genome of the entomopathogenic fungus Entomophthora muscae.</title>
        <authorList>
            <person name="Elya C."/>
            <person name="Lovett B.R."/>
            <person name="Lee E."/>
            <person name="Macias A.M."/>
            <person name="Hajek A.E."/>
            <person name="De Bivort B.L."/>
            <person name="Kasson M.T."/>
            <person name="De Fine Licht H.H."/>
            <person name="Stajich J.E."/>
        </authorList>
    </citation>
    <scope>NUCLEOTIDE SEQUENCE</scope>
    <source>
        <strain evidence="1">Berkeley</strain>
    </source>
</reference>
<sequence length="62" mass="6705">MNDSNFSPEPQITEHESTPGWPSSQLTSPNVATKITPPPANISYNTQGALKELPHDAINSMD</sequence>
<accession>A0ACC2UUY4</accession>
<proteinExistence type="predicted"/>
<gene>
    <name evidence="1" type="ORF">DSO57_1001953</name>
</gene>
<keyword evidence="2" id="KW-1185">Reference proteome</keyword>
<name>A0ACC2UUY4_9FUNG</name>
<comment type="caution">
    <text evidence="1">The sequence shown here is derived from an EMBL/GenBank/DDBJ whole genome shotgun (WGS) entry which is preliminary data.</text>
</comment>
<organism evidence="1 2">
    <name type="scientific">Entomophthora muscae</name>
    <dbReference type="NCBI Taxonomy" id="34485"/>
    <lineage>
        <taxon>Eukaryota</taxon>
        <taxon>Fungi</taxon>
        <taxon>Fungi incertae sedis</taxon>
        <taxon>Zoopagomycota</taxon>
        <taxon>Entomophthoromycotina</taxon>
        <taxon>Entomophthoromycetes</taxon>
        <taxon>Entomophthorales</taxon>
        <taxon>Entomophthoraceae</taxon>
        <taxon>Entomophthora</taxon>
    </lineage>
</organism>
<evidence type="ECO:0000313" key="2">
    <source>
        <dbReference type="Proteomes" id="UP001165960"/>
    </source>
</evidence>
<dbReference type="Proteomes" id="UP001165960">
    <property type="component" value="Unassembled WGS sequence"/>
</dbReference>
<evidence type="ECO:0000313" key="1">
    <source>
        <dbReference type="EMBL" id="KAJ9090495.1"/>
    </source>
</evidence>
<protein>
    <submittedName>
        <fullName evidence="1">Uncharacterized protein</fullName>
    </submittedName>
</protein>
<dbReference type="EMBL" id="QTSX02000004">
    <property type="protein sequence ID" value="KAJ9090495.1"/>
    <property type="molecule type" value="Genomic_DNA"/>
</dbReference>